<reference evidence="2 3" key="1">
    <citation type="submission" date="2019-06" db="EMBL/GenBank/DDBJ databases">
        <title>A chromosomal-level reference genome of Carpinus fangiana (Coryloideae, Betulaceae).</title>
        <authorList>
            <person name="Yang X."/>
            <person name="Wang Z."/>
            <person name="Zhang L."/>
            <person name="Hao G."/>
            <person name="Liu J."/>
            <person name="Yang Y."/>
        </authorList>
    </citation>
    <scope>NUCLEOTIDE SEQUENCE [LARGE SCALE GENOMIC DNA]</scope>
    <source>
        <strain evidence="2">Cfa_2016G</strain>
        <tissue evidence="2">Leaf</tissue>
    </source>
</reference>
<protein>
    <submittedName>
        <fullName evidence="2">Uncharacterized protein</fullName>
    </submittedName>
</protein>
<feature type="region of interest" description="Disordered" evidence="1">
    <location>
        <begin position="1"/>
        <end position="78"/>
    </location>
</feature>
<dbReference type="PANTHER" id="PTHR38224">
    <property type="entry name" value="PHLOEM SPECIFIC PROTEIN"/>
    <property type="match status" value="1"/>
</dbReference>
<evidence type="ECO:0000313" key="2">
    <source>
        <dbReference type="EMBL" id="KAE8124322.1"/>
    </source>
</evidence>
<accession>A0A5N6RPX8</accession>
<gene>
    <name evidence="2" type="ORF">FH972_019220</name>
</gene>
<organism evidence="2 3">
    <name type="scientific">Carpinus fangiana</name>
    <dbReference type="NCBI Taxonomy" id="176857"/>
    <lineage>
        <taxon>Eukaryota</taxon>
        <taxon>Viridiplantae</taxon>
        <taxon>Streptophyta</taxon>
        <taxon>Embryophyta</taxon>
        <taxon>Tracheophyta</taxon>
        <taxon>Spermatophyta</taxon>
        <taxon>Magnoliopsida</taxon>
        <taxon>eudicotyledons</taxon>
        <taxon>Gunneridae</taxon>
        <taxon>Pentapetalae</taxon>
        <taxon>rosids</taxon>
        <taxon>fabids</taxon>
        <taxon>Fagales</taxon>
        <taxon>Betulaceae</taxon>
        <taxon>Carpinus</taxon>
    </lineage>
</organism>
<dbReference type="PANTHER" id="PTHR38224:SF1">
    <property type="entry name" value="PHLOEM SPECIFIC PROTEIN"/>
    <property type="match status" value="1"/>
</dbReference>
<evidence type="ECO:0000313" key="3">
    <source>
        <dbReference type="Proteomes" id="UP000327013"/>
    </source>
</evidence>
<sequence length="114" mass="13286">MRRSSDYTSKQQPGWDTSSYDYHAHIHRMERTPTRLPGPPEYPDLAFNDKLAHEEDHHAGSNHKHTYEQVEEEEAGKNGACEVYEESIDVEADGFIKQKRKGLELCKWKTFKAH</sequence>
<feature type="compositionally biased region" description="Polar residues" evidence="1">
    <location>
        <begin position="1"/>
        <end position="20"/>
    </location>
</feature>
<name>A0A5N6RPX8_9ROSI</name>
<dbReference type="Proteomes" id="UP000327013">
    <property type="component" value="Chromosome 8"/>
</dbReference>
<evidence type="ECO:0000256" key="1">
    <source>
        <dbReference type="SAM" id="MobiDB-lite"/>
    </source>
</evidence>
<proteinExistence type="predicted"/>
<dbReference type="AlphaFoldDB" id="A0A5N6RPX8"/>
<keyword evidence="3" id="KW-1185">Reference proteome</keyword>
<feature type="compositionally biased region" description="Basic and acidic residues" evidence="1">
    <location>
        <begin position="22"/>
        <end position="33"/>
    </location>
</feature>
<dbReference type="EMBL" id="CM017328">
    <property type="protein sequence ID" value="KAE8124322.1"/>
    <property type="molecule type" value="Genomic_DNA"/>
</dbReference>
<feature type="compositionally biased region" description="Basic and acidic residues" evidence="1">
    <location>
        <begin position="50"/>
        <end position="59"/>
    </location>
</feature>
<dbReference type="OrthoDB" id="1246837at2759"/>